<sequence>MLFDYVKIRFPTLDIQHIIKDILKLNINYMLHEDYGHYSYTEHYSLGDIFIYTSADEEKGVLLELKTGKMRDDESHLVKGVSMTDPNNGAPAPQYPASNSTPDANNPAEPNTAAPQYGAPAPAYGQLSGNPYGQPAYGQEQPTQPNPAYSQPHGQPAGAQSAPAYGQPAYGQPNGNPYGQPDGAYGQVPPTYNAYPASAAATDTNAVPLNKPYYGCSFQEAFLRFWKKYVVFRGRASRSEFWWWMLASFAIQVVLSTLVDASNDHLSFLSSLWSLAILVPSIALSVRRLHDINKPGWWLAIFYGAVFAGAILMIVGGGAALFGALRVWGSPSDSGYYATAAAGSLGILFIGAIIAAAAGIVYIVFMTLPSKPEGARFDDDFAAAVPYGAPVPPAGAPNGYAQATPGYGDPNAAPYGQSAPAAPAYNPYAQQTAQPVPGRDPYAQSTAPAAPTAYGQPAPTAPDYSQPATPATYMQPAAAQTPDYSQPAAPASNYGQPATPAPTAEPAVAPDDSTIPASDNEDDGQNPWQGQ</sequence>
<feature type="compositionally biased region" description="Polar residues" evidence="1">
    <location>
        <begin position="140"/>
        <end position="153"/>
    </location>
</feature>
<feature type="transmembrane region" description="Helical" evidence="2">
    <location>
        <begin position="265"/>
        <end position="286"/>
    </location>
</feature>
<keyword evidence="2" id="KW-0472">Membrane</keyword>
<feature type="region of interest" description="Disordered" evidence="1">
    <location>
        <begin position="400"/>
        <end position="531"/>
    </location>
</feature>
<dbReference type="PANTHER" id="PTHR34980">
    <property type="entry name" value="INNER MEMBRANE PROTEIN-RELATED-RELATED"/>
    <property type="match status" value="1"/>
</dbReference>
<organism evidence="4 5">
    <name type="scientific">Bifidobacterium breve</name>
    <dbReference type="NCBI Taxonomy" id="1685"/>
    <lineage>
        <taxon>Bacteria</taxon>
        <taxon>Bacillati</taxon>
        <taxon>Actinomycetota</taxon>
        <taxon>Actinomycetes</taxon>
        <taxon>Bifidobacteriales</taxon>
        <taxon>Bifidobacteriaceae</taxon>
        <taxon>Bifidobacterium</taxon>
    </lineage>
</organism>
<feature type="domain" description="Rolling Circle replication initiation protein N-terminal" evidence="3">
    <location>
        <begin position="2"/>
        <end position="67"/>
    </location>
</feature>
<accession>A0A2K9BLW7</accession>
<feature type="transmembrane region" description="Helical" evidence="2">
    <location>
        <begin position="241"/>
        <end position="259"/>
    </location>
</feature>
<dbReference type="GO" id="GO:0005886">
    <property type="term" value="C:plasma membrane"/>
    <property type="evidence" value="ECO:0007669"/>
    <property type="project" value="TreeGrafter"/>
</dbReference>
<dbReference type="InterPro" id="IPR040819">
    <property type="entry name" value="Rol_Rep_N"/>
</dbReference>
<keyword evidence="2" id="KW-0812">Transmembrane</keyword>
<evidence type="ECO:0000313" key="4">
    <source>
        <dbReference type="EMBL" id="AUE02238.1"/>
    </source>
</evidence>
<proteinExistence type="predicted"/>
<keyword evidence="2" id="KW-1133">Transmembrane helix</keyword>
<feature type="compositionally biased region" description="Low complexity" evidence="1">
    <location>
        <begin position="417"/>
        <end position="435"/>
    </location>
</feature>
<evidence type="ECO:0000256" key="1">
    <source>
        <dbReference type="SAM" id="MobiDB-lite"/>
    </source>
</evidence>
<dbReference type="PANTHER" id="PTHR34980:SF2">
    <property type="entry name" value="INNER MEMBRANE PROTEIN YHAH-RELATED"/>
    <property type="match status" value="1"/>
</dbReference>
<gene>
    <name evidence="4" type="ORF">BB215W447A_0201</name>
</gene>
<protein>
    <submittedName>
        <fullName evidence="4">Hypothetical membrane spanning protein with DUF805 domain</fullName>
    </submittedName>
</protein>
<reference evidence="4 5" key="1">
    <citation type="submission" date="2017-05" db="EMBL/GenBank/DDBJ databases">
        <title>Comparative genomics and methylome analysis of the gut commensal Bifidobacterium breve.</title>
        <authorList>
            <person name="Bottacini F."/>
            <person name="Morrissey R."/>
            <person name="Roberts R.J."/>
            <person name="James K."/>
            <person name="van Breen J."/>
            <person name="Egan M."/>
            <person name="Lambert J."/>
            <person name="van Limpt K."/>
            <person name="Stanton C."/>
            <person name="Knol J."/>
            <person name="O' Connell Motherway M."/>
            <person name="van Sinderen D."/>
        </authorList>
    </citation>
    <scope>NUCLEOTIDE SEQUENCE [LARGE SCALE GENOMIC DNA]</scope>
    <source>
        <strain evidence="4 5">215W447a</strain>
    </source>
</reference>
<dbReference type="EMBL" id="CP021558">
    <property type="protein sequence ID" value="AUE02238.1"/>
    <property type="molecule type" value="Genomic_DNA"/>
</dbReference>
<evidence type="ECO:0000259" key="3">
    <source>
        <dbReference type="Pfam" id="PF18106"/>
    </source>
</evidence>
<feature type="compositionally biased region" description="Low complexity" evidence="1">
    <location>
        <begin position="102"/>
        <end position="126"/>
    </location>
</feature>
<feature type="transmembrane region" description="Helical" evidence="2">
    <location>
        <begin position="345"/>
        <end position="368"/>
    </location>
</feature>
<dbReference type="InterPro" id="IPR008523">
    <property type="entry name" value="DUF805"/>
</dbReference>
<feature type="region of interest" description="Disordered" evidence="1">
    <location>
        <begin position="79"/>
        <end position="186"/>
    </location>
</feature>
<dbReference type="Pfam" id="PF18106">
    <property type="entry name" value="Rol_Rep_N"/>
    <property type="match status" value="1"/>
</dbReference>
<evidence type="ECO:0000256" key="2">
    <source>
        <dbReference type="SAM" id="Phobius"/>
    </source>
</evidence>
<name>A0A2K9BLW7_BIFBR</name>
<dbReference type="AlphaFoldDB" id="A0A2K9BLW7"/>
<feature type="transmembrane region" description="Helical" evidence="2">
    <location>
        <begin position="298"/>
        <end position="325"/>
    </location>
</feature>
<dbReference type="Pfam" id="PF05656">
    <property type="entry name" value="DUF805"/>
    <property type="match status" value="1"/>
</dbReference>
<evidence type="ECO:0000313" key="5">
    <source>
        <dbReference type="Proteomes" id="UP000232491"/>
    </source>
</evidence>
<feature type="compositionally biased region" description="Low complexity" evidence="1">
    <location>
        <begin position="497"/>
        <end position="510"/>
    </location>
</feature>
<dbReference type="Proteomes" id="UP000232491">
    <property type="component" value="Chromosome"/>
</dbReference>